<keyword evidence="2" id="KW-1185">Reference proteome</keyword>
<dbReference type="InterPro" id="IPR039498">
    <property type="entry name" value="NTP_transf_5"/>
</dbReference>
<evidence type="ECO:0000313" key="2">
    <source>
        <dbReference type="Proteomes" id="UP001580430"/>
    </source>
</evidence>
<dbReference type="EMBL" id="JBHIRY010000006">
    <property type="protein sequence ID" value="MFB5760581.1"/>
    <property type="molecule type" value="Genomic_DNA"/>
</dbReference>
<evidence type="ECO:0000313" key="1">
    <source>
        <dbReference type="EMBL" id="MFB5760581.1"/>
    </source>
</evidence>
<sequence length="512" mass="61009">MEGIAVDSCLKIEEELVMNMINGRPTDINNGEYNWDYIVEILMKHKILPYYFQKYKNIIPTEQKKLLSEVYSEHCNHTKRIVEEVIKISELIIQHNINAVFIKGIVLSEMAYGDIFTRKGYDIDILIAEEHISKMHDLLEQMGYLHGCGTNDPYSIDGGILRLEKPTLKAYKHHEYFEYFNLFEDGNYISVELQIKVHETITERELMKKFINSTQSILIKGNCIRTLDNEHTLLYLCESVYRDSEWYHRGPKINKFLDVYIFIKNNNINLDKLVKLSKEYKLEDILSYTSNLITQIFEVDTNEKRILGKLWNSTLSPFVINWKNNIINRLFVDDSDRIYELELNLQNICYSSANVYWNEPIKIRENSSNEYKLIDFKYNFDNRYTIYQDCDLLIFKFNLDNKIIANQERFEITIRFISDGFNSKELVYETLRISLKNREITYERKQDVKGLIVLSENDFLAYYPKEELRFKENKIAFIIGLEEKMLHHLNYDLSPHIYRDKNVWFTLPVLQL</sequence>
<name>A0ABV5BZ72_9BACL</name>
<dbReference type="Proteomes" id="UP001580430">
    <property type="component" value="Unassembled WGS sequence"/>
</dbReference>
<proteinExistence type="predicted"/>
<dbReference type="Pfam" id="PF14907">
    <property type="entry name" value="NTP_transf_5"/>
    <property type="match status" value="1"/>
</dbReference>
<organism evidence="1 2">
    <name type="scientific">Paenibacillus medicaginis</name>
    <dbReference type="NCBI Taxonomy" id="1470560"/>
    <lineage>
        <taxon>Bacteria</taxon>
        <taxon>Bacillati</taxon>
        <taxon>Bacillota</taxon>
        <taxon>Bacilli</taxon>
        <taxon>Bacillales</taxon>
        <taxon>Paenibacillaceae</taxon>
        <taxon>Paenibacillus</taxon>
    </lineage>
</organism>
<dbReference type="RefSeq" id="WP_375519725.1">
    <property type="nucleotide sequence ID" value="NZ_JBHIRY010000006.1"/>
</dbReference>
<gene>
    <name evidence="1" type="ORF">ACE5LO_09265</name>
</gene>
<protein>
    <submittedName>
        <fullName evidence="1">Nucleotidyltransferase family protein</fullName>
    </submittedName>
</protein>
<reference evidence="1 2" key="1">
    <citation type="submission" date="2024-09" db="EMBL/GenBank/DDBJ databases">
        <title>Paenibacillus zeirhizospherea sp. nov., isolated from surface of the maize (Zea mays) roots in a horticulture field, Hungary.</title>
        <authorList>
            <person name="Marton D."/>
            <person name="Farkas M."/>
            <person name="Bedics A."/>
            <person name="Toth E."/>
            <person name="Tancsics A."/>
            <person name="Boka K."/>
            <person name="Marati G."/>
            <person name="Kriszt B."/>
            <person name="Cserhati M."/>
        </authorList>
    </citation>
    <scope>NUCLEOTIDE SEQUENCE [LARGE SCALE GENOMIC DNA]</scope>
    <source>
        <strain evidence="1 2">JCM 18446</strain>
    </source>
</reference>
<comment type="caution">
    <text evidence="1">The sequence shown here is derived from an EMBL/GenBank/DDBJ whole genome shotgun (WGS) entry which is preliminary data.</text>
</comment>
<accession>A0ABV5BZ72</accession>